<feature type="region of interest" description="Disordered" evidence="1">
    <location>
        <begin position="1"/>
        <end position="26"/>
    </location>
</feature>
<dbReference type="AlphaFoldDB" id="A0A067LS60"/>
<name>A0A067LS60_BOTB1</name>
<protein>
    <submittedName>
        <fullName evidence="2">Uncharacterized protein</fullName>
    </submittedName>
</protein>
<dbReference type="Proteomes" id="UP000027195">
    <property type="component" value="Unassembled WGS sequence"/>
</dbReference>
<sequence>MEKPFPKGGRRPKPAAPRSDAQGVRGKYVPITDVEVEPSGYDIRVQAQLEAAVPATTTRDCASAGKCWSCGDFGNIRECTTGMTGCLGDPDDPAVAPTEFVCPPCLKKEGRPVQYEVQGYGGCAPVHGNRLPQLFYLCLRLGLEDTDWAGEVVHQFLQAAYRSSYSECMRIDMIMSKGRMRTRQIAQKMRPVTNWISEHPTPDIDFFALVDSHTDGDTGYIAYSHDAHEVFECVPIDELLAAYTSDLCRQLLSGLNGLRGMALLTCGETWTNEGHYSRIWRGQLDFVVGFTGKTVLSHIVVPSLMDFVSSAYLKIGRPRLLAAFFDAFANKPDPLSYTPAILVRREPGGVVATEVRHSQVAQRVWGIRPPTCPVLPCMGHNTELSPRMSKHDRRHERCYYVCQVCHGRSDYIRLPSRLRRVPGYDFSFHHTFGLHDSIRAEIQYRVGATWQYGRKEEAEVGQAQVCPSKKRRTEGPNGEAHGGPR</sequence>
<dbReference type="HOGENOM" id="CLU_562551_0_0_1"/>
<accession>A0A067LS60</accession>
<keyword evidence="3" id="KW-1185">Reference proteome</keyword>
<feature type="region of interest" description="Disordered" evidence="1">
    <location>
        <begin position="457"/>
        <end position="485"/>
    </location>
</feature>
<dbReference type="InParanoid" id="A0A067LS60"/>
<dbReference type="EMBL" id="KL198181">
    <property type="protein sequence ID" value="KDQ05834.1"/>
    <property type="molecule type" value="Genomic_DNA"/>
</dbReference>
<evidence type="ECO:0000313" key="3">
    <source>
        <dbReference type="Proteomes" id="UP000027195"/>
    </source>
</evidence>
<reference evidence="3" key="1">
    <citation type="journal article" date="2014" name="Proc. Natl. Acad. Sci. U.S.A.">
        <title>Extensive sampling of basidiomycete genomes demonstrates inadequacy of the white-rot/brown-rot paradigm for wood decay fungi.</title>
        <authorList>
            <person name="Riley R."/>
            <person name="Salamov A.A."/>
            <person name="Brown D.W."/>
            <person name="Nagy L.G."/>
            <person name="Floudas D."/>
            <person name="Held B.W."/>
            <person name="Levasseur A."/>
            <person name="Lombard V."/>
            <person name="Morin E."/>
            <person name="Otillar R."/>
            <person name="Lindquist E.A."/>
            <person name="Sun H."/>
            <person name="LaButti K.M."/>
            <person name="Schmutz J."/>
            <person name="Jabbour D."/>
            <person name="Luo H."/>
            <person name="Baker S.E."/>
            <person name="Pisabarro A.G."/>
            <person name="Walton J.D."/>
            <person name="Blanchette R.A."/>
            <person name="Henrissat B."/>
            <person name="Martin F."/>
            <person name="Cullen D."/>
            <person name="Hibbett D.S."/>
            <person name="Grigoriev I.V."/>
        </authorList>
    </citation>
    <scope>NUCLEOTIDE SEQUENCE [LARGE SCALE GENOMIC DNA]</scope>
    <source>
        <strain evidence="3">FD-172 SS1</strain>
    </source>
</reference>
<evidence type="ECO:0000256" key="1">
    <source>
        <dbReference type="SAM" id="MobiDB-lite"/>
    </source>
</evidence>
<organism evidence="2 3">
    <name type="scientific">Botryobasidium botryosum (strain FD-172 SS1)</name>
    <dbReference type="NCBI Taxonomy" id="930990"/>
    <lineage>
        <taxon>Eukaryota</taxon>
        <taxon>Fungi</taxon>
        <taxon>Dikarya</taxon>
        <taxon>Basidiomycota</taxon>
        <taxon>Agaricomycotina</taxon>
        <taxon>Agaricomycetes</taxon>
        <taxon>Cantharellales</taxon>
        <taxon>Botryobasidiaceae</taxon>
        <taxon>Botryobasidium</taxon>
    </lineage>
</organism>
<gene>
    <name evidence="2" type="ORF">BOTBODRAFT_182181</name>
</gene>
<evidence type="ECO:0000313" key="2">
    <source>
        <dbReference type="EMBL" id="KDQ05834.1"/>
    </source>
</evidence>
<proteinExistence type="predicted"/>